<evidence type="ECO:0000313" key="2">
    <source>
        <dbReference type="Proteomes" id="UP001243375"/>
    </source>
</evidence>
<name>A0ACC2WJ86_9TREE</name>
<sequence>MVPVSTTVNGFYTPLRQQIELAVAEGFITSSNMSLVKFVDLQPGDNEEQDWGKRCMEALGSWVWDESAGYNLQWKEGN</sequence>
<reference evidence="1" key="1">
    <citation type="submission" date="2023-04" db="EMBL/GenBank/DDBJ databases">
        <title>Draft Genome sequencing of Naganishia species isolated from polar environments using Oxford Nanopore Technology.</title>
        <authorList>
            <person name="Leo P."/>
            <person name="Venkateswaran K."/>
        </authorList>
    </citation>
    <scope>NUCLEOTIDE SEQUENCE</scope>
    <source>
        <strain evidence="1">MNA-CCFEE 5425</strain>
    </source>
</reference>
<evidence type="ECO:0000313" key="1">
    <source>
        <dbReference type="EMBL" id="KAJ9111486.1"/>
    </source>
</evidence>
<protein>
    <submittedName>
        <fullName evidence="1">Uncharacterized protein</fullName>
    </submittedName>
</protein>
<comment type="caution">
    <text evidence="1">The sequence shown here is derived from an EMBL/GenBank/DDBJ whole genome shotgun (WGS) entry which is preliminary data.</text>
</comment>
<accession>A0ACC2WJ86</accession>
<proteinExistence type="predicted"/>
<gene>
    <name evidence="1" type="ORF">QFC22_006513</name>
</gene>
<keyword evidence="2" id="KW-1185">Reference proteome</keyword>
<organism evidence="1 2">
    <name type="scientific">Naganishia vaughanmartiniae</name>
    <dbReference type="NCBI Taxonomy" id="1424756"/>
    <lineage>
        <taxon>Eukaryota</taxon>
        <taxon>Fungi</taxon>
        <taxon>Dikarya</taxon>
        <taxon>Basidiomycota</taxon>
        <taxon>Agaricomycotina</taxon>
        <taxon>Tremellomycetes</taxon>
        <taxon>Filobasidiales</taxon>
        <taxon>Filobasidiaceae</taxon>
        <taxon>Naganishia</taxon>
    </lineage>
</organism>
<dbReference type="EMBL" id="JASBWU010000030">
    <property type="protein sequence ID" value="KAJ9111486.1"/>
    <property type="molecule type" value="Genomic_DNA"/>
</dbReference>
<dbReference type="Proteomes" id="UP001243375">
    <property type="component" value="Unassembled WGS sequence"/>
</dbReference>